<dbReference type="InterPro" id="IPR045851">
    <property type="entry name" value="AMP-bd_C_sf"/>
</dbReference>
<evidence type="ECO:0000313" key="4">
    <source>
        <dbReference type="EMBL" id="MQA54519.1"/>
    </source>
</evidence>
<dbReference type="PANTHER" id="PTHR43201:SF32">
    <property type="entry name" value="2-SUCCINYLBENZOATE--COA LIGASE, CHLOROPLASTIC_PEROXISOMAL"/>
    <property type="match status" value="1"/>
</dbReference>
<dbReference type="InterPro" id="IPR042099">
    <property type="entry name" value="ANL_N_sf"/>
</dbReference>
<dbReference type="SUPFAM" id="SSF56801">
    <property type="entry name" value="Acetyl-CoA synthetase-like"/>
    <property type="match status" value="1"/>
</dbReference>
<feature type="domain" description="AMP-dependent synthetase/ligase" evidence="2">
    <location>
        <begin position="58"/>
        <end position="423"/>
    </location>
</feature>
<gene>
    <name evidence="4" type="ORF">GDH07_14480</name>
</gene>
<dbReference type="RefSeq" id="WP_152897985.1">
    <property type="nucleotide sequence ID" value="NZ_WHUV01000002.1"/>
</dbReference>
<organism evidence="4 5">
    <name type="scientific">Pseudomonas piscis</name>
    <dbReference type="NCBI Taxonomy" id="2614538"/>
    <lineage>
        <taxon>Bacteria</taxon>
        <taxon>Pseudomonadati</taxon>
        <taxon>Pseudomonadota</taxon>
        <taxon>Gammaproteobacteria</taxon>
        <taxon>Pseudomonadales</taxon>
        <taxon>Pseudomonadaceae</taxon>
        <taxon>Pseudomonas</taxon>
    </lineage>
</organism>
<accession>A0A7X1PLR8</accession>
<dbReference type="EMBL" id="WHUV01000002">
    <property type="protein sequence ID" value="MQA54519.1"/>
    <property type="molecule type" value="Genomic_DNA"/>
</dbReference>
<evidence type="ECO:0000259" key="2">
    <source>
        <dbReference type="Pfam" id="PF00501"/>
    </source>
</evidence>
<dbReference type="InterPro" id="IPR025110">
    <property type="entry name" value="AMP-bd_C"/>
</dbReference>
<evidence type="ECO:0000256" key="1">
    <source>
        <dbReference type="SAM" id="MobiDB-lite"/>
    </source>
</evidence>
<comment type="caution">
    <text evidence="4">The sequence shown here is derived from an EMBL/GenBank/DDBJ whole genome shotgun (WGS) entry which is preliminary data.</text>
</comment>
<feature type="region of interest" description="Disordered" evidence="1">
    <location>
        <begin position="1"/>
        <end position="20"/>
    </location>
</feature>
<feature type="compositionally biased region" description="Low complexity" evidence="1">
    <location>
        <begin position="1"/>
        <end position="15"/>
    </location>
</feature>
<dbReference type="AlphaFoldDB" id="A0A7X1PLR8"/>
<dbReference type="InterPro" id="IPR020845">
    <property type="entry name" value="AMP-binding_CS"/>
</dbReference>
<dbReference type="GO" id="GO:0006631">
    <property type="term" value="P:fatty acid metabolic process"/>
    <property type="evidence" value="ECO:0007669"/>
    <property type="project" value="TreeGrafter"/>
</dbReference>
<dbReference type="Proteomes" id="UP000486534">
    <property type="component" value="Unassembled WGS sequence"/>
</dbReference>
<reference evidence="4 5" key="1">
    <citation type="submission" date="2019-10" db="EMBL/GenBank/DDBJ databases">
        <title>Pseudomonas dajingensis sp. nov., isolated from the profound head ulcers of farmed Murray cod (Maccullochella peelii peelii).</title>
        <authorList>
            <person name="Liu Y."/>
        </authorList>
    </citation>
    <scope>NUCLEOTIDE SEQUENCE [LARGE SCALE GENOMIC DNA]</scope>
    <source>
        <strain evidence="4 5">MC042</strain>
    </source>
</reference>
<dbReference type="Pfam" id="PF00501">
    <property type="entry name" value="AMP-binding"/>
    <property type="match status" value="1"/>
</dbReference>
<dbReference type="GO" id="GO:0031956">
    <property type="term" value="F:medium-chain fatty acid-CoA ligase activity"/>
    <property type="evidence" value="ECO:0007669"/>
    <property type="project" value="TreeGrafter"/>
</dbReference>
<feature type="domain" description="AMP-binding enzyme C-terminal" evidence="3">
    <location>
        <begin position="477"/>
        <end position="554"/>
    </location>
</feature>
<dbReference type="PROSITE" id="PS00455">
    <property type="entry name" value="AMP_BINDING"/>
    <property type="match status" value="1"/>
</dbReference>
<evidence type="ECO:0000259" key="3">
    <source>
        <dbReference type="Pfam" id="PF13193"/>
    </source>
</evidence>
<dbReference type="Gene3D" id="3.40.50.12780">
    <property type="entry name" value="N-terminal domain of ligase-like"/>
    <property type="match status" value="1"/>
</dbReference>
<proteinExistence type="predicted"/>
<sequence length="577" mass="63027">MTITTTQASSATASDTRGEPLRHVAAPIPGVVYPPQGELERYLREGVLGFQTLVDGFAAIARQYPDNVALLGPGLRITYRELDQRSTRLAGAFLQQGLQPLDPVVFQLRDSEQLVIAFLACLKAGLIPICTLAAHREREIGYLANLAEARLHIVQGDDAKFDSIGFARKMREATPSLQLIMQVRGPAQDGVLHQDALVDGIDLASAEALLQGVRLDPFQVAVYQLSGGTTGVPKIIPRFHNEYLYNMRAVAQWLDYRADDVLFMPQPMVHNLNMGCCFGPFLMTGGTITVTPDLQPETLIALIASTRPTWLMLGGPIIARLESAIQDGRVDLGNARGVLVANSAAKLQKLLGVRTHNVFGITEGVIMFGHREDGAEAHDTTNGRPVSAFDDIRILVPGTEQDAEPGEIGEPAFKGPYTIHGYFRAEERNRETFTRDGYYRSGDLMYTKVLDGKTYFVFCGRLKDLVSRGGEKINCEEVELAVAGHPAVAAVAAVGYPCPVFDERLCAALVLRDGFAAPTVAELGAFLEDYGLAKFKWPERIEVLEAFPLTASGKLSKEKLREQVEANVLHEKAKQAN</sequence>
<name>A0A7X1PLR8_9PSED</name>
<dbReference type="PANTHER" id="PTHR43201">
    <property type="entry name" value="ACYL-COA SYNTHETASE"/>
    <property type="match status" value="1"/>
</dbReference>
<dbReference type="InterPro" id="IPR000873">
    <property type="entry name" value="AMP-dep_synth/lig_dom"/>
</dbReference>
<dbReference type="Gene3D" id="3.30.300.30">
    <property type="match status" value="1"/>
</dbReference>
<dbReference type="Pfam" id="PF13193">
    <property type="entry name" value="AMP-binding_C"/>
    <property type="match status" value="1"/>
</dbReference>
<evidence type="ECO:0000313" key="5">
    <source>
        <dbReference type="Proteomes" id="UP000486534"/>
    </source>
</evidence>
<protein>
    <submittedName>
        <fullName evidence="4">AMP-binding protein</fullName>
    </submittedName>
</protein>